<dbReference type="PANTHER" id="PTHR13812:SF19">
    <property type="entry name" value="KETIMINE REDUCTASE MU-CRYSTALLIN"/>
    <property type="match status" value="1"/>
</dbReference>
<evidence type="ECO:0000313" key="2">
    <source>
        <dbReference type="EMBL" id="SFT94495.1"/>
    </source>
</evidence>
<dbReference type="Proteomes" id="UP000182466">
    <property type="component" value="Unassembled WGS sequence"/>
</dbReference>
<dbReference type="InterPro" id="IPR036291">
    <property type="entry name" value="NAD(P)-bd_dom_sf"/>
</dbReference>
<protein>
    <submittedName>
        <fullName evidence="2">Ornithine cyclodeaminase</fullName>
    </submittedName>
</protein>
<dbReference type="AlphaFoldDB" id="A0A1I7C4Z3"/>
<evidence type="ECO:0000256" key="1">
    <source>
        <dbReference type="ARBA" id="ARBA00008903"/>
    </source>
</evidence>
<keyword evidence="3" id="KW-1185">Reference proteome</keyword>
<evidence type="ECO:0000313" key="3">
    <source>
        <dbReference type="Proteomes" id="UP000182466"/>
    </source>
</evidence>
<dbReference type="OrthoDB" id="9785971at2"/>
<dbReference type="SUPFAM" id="SSF51735">
    <property type="entry name" value="NAD(P)-binding Rossmann-fold domains"/>
    <property type="match status" value="1"/>
</dbReference>
<accession>A0A1I7C4Z3</accession>
<dbReference type="Pfam" id="PF02423">
    <property type="entry name" value="OCD_Mu_crystall"/>
    <property type="match status" value="1"/>
</dbReference>
<organism evidence="2 3">
    <name type="scientific">Sedimentitalea nanhaiensis</name>
    <dbReference type="NCBI Taxonomy" id="999627"/>
    <lineage>
        <taxon>Bacteria</taxon>
        <taxon>Pseudomonadati</taxon>
        <taxon>Pseudomonadota</taxon>
        <taxon>Alphaproteobacteria</taxon>
        <taxon>Rhodobacterales</taxon>
        <taxon>Paracoccaceae</taxon>
        <taxon>Sedimentitalea</taxon>
    </lineage>
</organism>
<name>A0A1I7C4Z3_9RHOB</name>
<dbReference type="EMBL" id="FPAW01000014">
    <property type="protein sequence ID" value="SFT94495.1"/>
    <property type="molecule type" value="Genomic_DNA"/>
</dbReference>
<reference evidence="2 3" key="1">
    <citation type="submission" date="2016-10" db="EMBL/GenBank/DDBJ databases">
        <authorList>
            <person name="de Groot N.N."/>
        </authorList>
    </citation>
    <scope>NUCLEOTIDE SEQUENCE [LARGE SCALE GENOMIC DNA]</scope>
    <source>
        <strain evidence="2 3">CGMCC 1.10959</strain>
    </source>
</reference>
<sequence>MIVLSNDDVARLLPMHEAIGAVTRAMITVSSGGAEMPLRSVMPVGGDNRMGIMPGALSDPACFGIKLISLFPGNAALGLSSHRGAYLLFEPATGAPVAMMDASLLTAIRTAAASGVATRALARTDATRLAIIGYGEQAEHHLEAICAVRPVTHVHVAGRDPYKAAAFCAAARKNHPDVAFQSGSDIRAAVARADIICTVTAAPQPILEHLWLPRGCHVNVVGSSVPTMREVDDDLVLHCSIWVDYLPSALAQAGEIVDLIAAGRFTEGQLKGEIGMVLKAELQGRITADEQTAYRSLGVAAQDLAVAHLIADKAAKTGAGQKVAF</sequence>
<dbReference type="PIRSF" id="PIRSF001439">
    <property type="entry name" value="CryM"/>
    <property type="match status" value="1"/>
</dbReference>
<dbReference type="STRING" id="999627.SAMN05216236_11468"/>
<dbReference type="GO" id="GO:0019752">
    <property type="term" value="P:carboxylic acid metabolic process"/>
    <property type="evidence" value="ECO:0007669"/>
    <property type="project" value="UniProtKB-ARBA"/>
</dbReference>
<dbReference type="GO" id="GO:0016491">
    <property type="term" value="F:oxidoreductase activity"/>
    <property type="evidence" value="ECO:0007669"/>
    <property type="project" value="UniProtKB-ARBA"/>
</dbReference>
<comment type="similarity">
    <text evidence="1">Belongs to the ornithine cyclodeaminase/mu-crystallin family.</text>
</comment>
<dbReference type="Gene3D" id="3.40.50.720">
    <property type="entry name" value="NAD(P)-binding Rossmann-like Domain"/>
    <property type="match status" value="1"/>
</dbReference>
<dbReference type="FunFam" id="3.40.50.720:FF:000311">
    <property type="entry name" value="Ornithine cyclodeaminase"/>
    <property type="match status" value="1"/>
</dbReference>
<dbReference type="GO" id="GO:0005737">
    <property type="term" value="C:cytoplasm"/>
    <property type="evidence" value="ECO:0007669"/>
    <property type="project" value="TreeGrafter"/>
</dbReference>
<dbReference type="InterPro" id="IPR003462">
    <property type="entry name" value="ODC_Mu_crystall"/>
</dbReference>
<gene>
    <name evidence="2" type="ORF">SAMN05216236_11468</name>
</gene>
<dbReference type="eggNOG" id="COG2423">
    <property type="taxonomic scope" value="Bacteria"/>
</dbReference>
<dbReference type="InterPro" id="IPR023401">
    <property type="entry name" value="ODC_N"/>
</dbReference>
<dbReference type="Gene3D" id="3.30.1780.10">
    <property type="entry name" value="ornithine cyclodeaminase, domain 1"/>
    <property type="match status" value="1"/>
</dbReference>
<dbReference type="PANTHER" id="PTHR13812">
    <property type="entry name" value="KETIMINE REDUCTASE MU-CRYSTALLIN"/>
    <property type="match status" value="1"/>
</dbReference>
<dbReference type="RefSeq" id="WP_027263976.1">
    <property type="nucleotide sequence ID" value="NZ_FPAW01000014.1"/>
</dbReference>
<proteinExistence type="inferred from homology"/>